<dbReference type="EMBL" id="JACASI010000004">
    <property type="protein sequence ID" value="MCQ3827849.1"/>
    <property type="molecule type" value="Genomic_DNA"/>
</dbReference>
<gene>
    <name evidence="1" type="ORF">HXX02_00165</name>
</gene>
<accession>A0ABT1NYS1</accession>
<evidence type="ECO:0000313" key="2">
    <source>
        <dbReference type="Proteomes" id="UP001205566"/>
    </source>
</evidence>
<comment type="caution">
    <text evidence="1">The sequence shown here is derived from an EMBL/GenBank/DDBJ whole genome shotgun (WGS) entry which is preliminary data.</text>
</comment>
<name>A0ABT1NYS1_9GAMM</name>
<proteinExistence type="predicted"/>
<protein>
    <submittedName>
        <fullName evidence="1">Uncharacterized protein</fullName>
    </submittedName>
</protein>
<keyword evidence="2" id="KW-1185">Reference proteome</keyword>
<organism evidence="1 2">
    <name type="scientific">Microbulbifer elongatus</name>
    <dbReference type="NCBI Taxonomy" id="86173"/>
    <lineage>
        <taxon>Bacteria</taxon>
        <taxon>Pseudomonadati</taxon>
        <taxon>Pseudomonadota</taxon>
        <taxon>Gammaproteobacteria</taxon>
        <taxon>Cellvibrionales</taxon>
        <taxon>Microbulbiferaceae</taxon>
        <taxon>Microbulbifer</taxon>
    </lineage>
</organism>
<reference evidence="1" key="1">
    <citation type="thesis" date="2020" institute="Technische Universitat Dresden" country="Dresden, Germany">
        <title>The Agarolytic System of Microbulbifer elongatus PORT2, Isolated from Batu Karas, Pangandaran West Java Indonesia.</title>
        <authorList>
            <person name="Anggraeni S.R."/>
        </authorList>
    </citation>
    <scope>NUCLEOTIDE SEQUENCE</scope>
    <source>
        <strain evidence="1">PORT2</strain>
    </source>
</reference>
<sequence length="116" mass="12603">MLFNNTGEDAEIIGCAEPKEIHSNSIAVLGNCEKLIILKLTSGKSLKYGNFSSHALENWREFEPFMGFRMTNRSGILRIQVNPNGQAFIASKGVSLPEVSLPKQPVGFPLSAALAP</sequence>
<dbReference type="RefSeq" id="WP_255872784.1">
    <property type="nucleotide sequence ID" value="NZ_JACASI010000004.1"/>
</dbReference>
<dbReference type="Proteomes" id="UP001205566">
    <property type="component" value="Unassembled WGS sequence"/>
</dbReference>
<evidence type="ECO:0000313" key="1">
    <source>
        <dbReference type="EMBL" id="MCQ3827849.1"/>
    </source>
</evidence>